<evidence type="ECO:0000256" key="1">
    <source>
        <dbReference type="SAM" id="MobiDB-lite"/>
    </source>
</evidence>
<sequence length="706" mass="81787">MFVKFNRISRMILHPPVLILFIIVYNYYFVLCDFGFINSESSLSSSSNVCHQRIDHCFNGQQNNIQQLSSDRISCQARNQLEQCLNQLKKICQGSLNYHSYMAMVIQLQCFELKTSESSKESAGRSNQMPQLLPNTRLPPIRSMSSNPFWPSQTFNSIVPEQSSHYRSNKNVQKPEYFQYCIAAAYNYTVGLEIQSRKFIKPIDSNDLNTNFHSRHHHHYYHNQRFKRDSEQSNQNDLRSRKLFANILRRKTTESSPLSQSSFEKINRANLNESMIQMSSDMIYKPTQPMTPSLVCIIYGDPHLRTFDSRYQTCDCLGARSLLEHPLFDVQITNTRLQNEFNSTGVTKVTVVVRQFKECHINKELLYETDSLNQVSPSITFSDGSVSNHDNLVYIKPSSQGMVATIYLEHIGARIYISQFSHTKFLNIVIKFRTSTSNRMRQDLILNAINPISLCKSGCLKSELIDVEGELERANIEKNRKNNPSQTQYRNFHSTENIDYSLYDSKSIDYENLESSSNYDDDYEDDEEEIIDIYSDRRKRSHQDQVDLKSRKNRERKRNNKKKSKATITTEKPSSNRRKHPKNRRNRLRSSIVEENSLKSASISLATKLRPINELIYQGCYDKLIGYHRITCLYDTMIKGIENIDPFIFASTFDEPRLMSFNIQSSSATEHQSSNDLNNSALVAKLSLYCSILSSIIGTMIVLFLF</sequence>
<accession>A0A834R3K8</accession>
<name>A0A834R3K8_SARSC</name>
<dbReference type="EMBL" id="WVUK01000063">
    <property type="protein sequence ID" value="KAF7489805.1"/>
    <property type="molecule type" value="Genomic_DNA"/>
</dbReference>
<dbReference type="OrthoDB" id="6515395at2759"/>
<dbReference type="PANTHER" id="PTHR31428:SF6">
    <property type="entry name" value="REPULSIVE GUIDANCE MOLECULE B HOMOLOG DRAG-1"/>
    <property type="match status" value="1"/>
</dbReference>
<organism evidence="4">
    <name type="scientific">Sarcoptes scabiei</name>
    <name type="common">Itch mite</name>
    <name type="synonym">Acarus scabiei</name>
    <dbReference type="NCBI Taxonomy" id="52283"/>
    <lineage>
        <taxon>Eukaryota</taxon>
        <taxon>Metazoa</taxon>
        <taxon>Ecdysozoa</taxon>
        <taxon>Arthropoda</taxon>
        <taxon>Chelicerata</taxon>
        <taxon>Arachnida</taxon>
        <taxon>Acari</taxon>
        <taxon>Acariformes</taxon>
        <taxon>Sarcoptiformes</taxon>
        <taxon>Astigmata</taxon>
        <taxon>Psoroptidia</taxon>
        <taxon>Sarcoptoidea</taxon>
        <taxon>Sarcoptidae</taxon>
        <taxon>Sarcoptinae</taxon>
        <taxon>Sarcoptes</taxon>
    </lineage>
</organism>
<dbReference type="GO" id="GO:0015026">
    <property type="term" value="F:coreceptor activity"/>
    <property type="evidence" value="ECO:0007669"/>
    <property type="project" value="TreeGrafter"/>
</dbReference>
<dbReference type="GO" id="GO:0005886">
    <property type="term" value="C:plasma membrane"/>
    <property type="evidence" value="ECO:0007669"/>
    <property type="project" value="TreeGrafter"/>
</dbReference>
<feature type="transmembrane region" description="Helical" evidence="2">
    <location>
        <begin position="12"/>
        <end position="31"/>
    </location>
</feature>
<reference evidence="5" key="3">
    <citation type="submission" date="2022-06" db="UniProtKB">
        <authorList>
            <consortium name="EnsemblMetazoa"/>
        </authorList>
    </citation>
    <scope>IDENTIFICATION</scope>
</reference>
<evidence type="ECO:0000259" key="3">
    <source>
        <dbReference type="Pfam" id="PF06534"/>
    </source>
</evidence>
<gene>
    <name evidence="4" type="ORF">SSS_1205</name>
</gene>
<keyword evidence="2" id="KW-1133">Transmembrane helix</keyword>
<evidence type="ECO:0000313" key="4">
    <source>
        <dbReference type="EMBL" id="KAF7489805.1"/>
    </source>
</evidence>
<keyword evidence="6" id="KW-1185">Reference proteome</keyword>
<keyword evidence="2" id="KW-0472">Membrane</keyword>
<dbReference type="InterPro" id="IPR040287">
    <property type="entry name" value="RGM"/>
</dbReference>
<reference evidence="6" key="1">
    <citation type="journal article" date="2020" name="PLoS Negl. Trop. Dis.">
        <title>High-quality nuclear genome for Sarcoptes scabiei-A critical resource for a neglected parasite.</title>
        <authorList>
            <person name="Korhonen P.K."/>
            <person name="Gasser R.B."/>
            <person name="Ma G."/>
            <person name="Wang T."/>
            <person name="Stroehlein A.J."/>
            <person name="Young N.D."/>
            <person name="Ang C.S."/>
            <person name="Fernando D.D."/>
            <person name="Lu H.C."/>
            <person name="Taylor S."/>
            <person name="Reynolds S.L."/>
            <person name="Mofiz E."/>
            <person name="Najaraj S.H."/>
            <person name="Gowda H."/>
            <person name="Madugundu A."/>
            <person name="Renuse S."/>
            <person name="Holt D."/>
            <person name="Pandey A."/>
            <person name="Papenfuss A.T."/>
            <person name="Fischer K."/>
        </authorList>
    </citation>
    <scope>NUCLEOTIDE SEQUENCE [LARGE SCALE GENOMIC DNA]</scope>
</reference>
<dbReference type="AlphaFoldDB" id="A0A834R3K8"/>
<reference evidence="4" key="2">
    <citation type="submission" date="2020-01" db="EMBL/GenBank/DDBJ databases">
        <authorList>
            <person name="Korhonen P.K.K."/>
            <person name="Guangxu M.G."/>
            <person name="Wang T.W."/>
            <person name="Stroehlein A.J.S."/>
            <person name="Young N.D."/>
            <person name="Ang C.-S.A."/>
            <person name="Fernando D.W.F."/>
            <person name="Lu H.L."/>
            <person name="Taylor S.T."/>
            <person name="Ehtesham M.E.M."/>
            <person name="Najaraj S.H.N."/>
            <person name="Harsha G.H.G."/>
            <person name="Madugundu A.M."/>
            <person name="Renuse S.R."/>
            <person name="Holt D.H."/>
            <person name="Pandey A.P."/>
            <person name="Papenfuss A.P."/>
            <person name="Gasser R.B.G."/>
            <person name="Fischer K.F."/>
        </authorList>
    </citation>
    <scope>NUCLEOTIDE SEQUENCE</scope>
    <source>
        <strain evidence="4">SSS_KF_BRIS2020</strain>
    </source>
</reference>
<dbReference type="GO" id="GO:0030509">
    <property type="term" value="P:BMP signaling pathway"/>
    <property type="evidence" value="ECO:0007669"/>
    <property type="project" value="TreeGrafter"/>
</dbReference>
<dbReference type="Gene3D" id="3.40.1000.10">
    <property type="entry name" value="Mog1/PsbP, alpha/beta/alpha sandwich"/>
    <property type="match status" value="1"/>
</dbReference>
<feature type="region of interest" description="Disordered" evidence="1">
    <location>
        <begin position="535"/>
        <end position="591"/>
    </location>
</feature>
<keyword evidence="2" id="KW-0812">Transmembrane</keyword>
<feature type="compositionally biased region" description="Basic residues" evidence="1">
    <location>
        <begin position="575"/>
        <end position="588"/>
    </location>
</feature>
<dbReference type="OMA" id="PEYFQYC"/>
<dbReference type="EnsemblMetazoa" id="SSS_1205s_mrna">
    <property type="protein sequence ID" value="KAF7489805.1"/>
    <property type="gene ID" value="SSS_1205"/>
</dbReference>
<feature type="domain" description="Repulsive guidance molecule C-terminal" evidence="3">
    <location>
        <begin position="295"/>
        <end position="482"/>
    </location>
</feature>
<dbReference type="PANTHER" id="PTHR31428">
    <property type="entry name" value="RGM DOMAIN FAMILY MEMBER DRAG-1"/>
    <property type="match status" value="1"/>
</dbReference>
<feature type="compositionally biased region" description="Basic residues" evidence="1">
    <location>
        <begin position="551"/>
        <end position="565"/>
    </location>
</feature>
<dbReference type="Proteomes" id="UP000070412">
    <property type="component" value="Unassembled WGS sequence"/>
</dbReference>
<proteinExistence type="predicted"/>
<protein>
    <submittedName>
        <fullName evidence="4">Repulsive guidance molecule A</fullName>
    </submittedName>
</protein>
<evidence type="ECO:0000256" key="2">
    <source>
        <dbReference type="SAM" id="Phobius"/>
    </source>
</evidence>
<evidence type="ECO:0000313" key="6">
    <source>
        <dbReference type="Proteomes" id="UP000070412"/>
    </source>
</evidence>
<dbReference type="Pfam" id="PF06534">
    <property type="entry name" value="RGM_C"/>
    <property type="match status" value="1"/>
</dbReference>
<evidence type="ECO:0000313" key="5">
    <source>
        <dbReference type="EnsemblMetazoa" id="KAF7489805.1"/>
    </source>
</evidence>
<dbReference type="InterPro" id="IPR009496">
    <property type="entry name" value="RGM_C"/>
</dbReference>